<name>A0A165GU51_XYLHT</name>
<dbReference type="Proteomes" id="UP000076632">
    <property type="component" value="Unassembled WGS sequence"/>
</dbReference>
<dbReference type="RefSeq" id="XP_018188156.1">
    <property type="nucleotide sequence ID" value="XM_018329092.1"/>
</dbReference>
<dbReference type="GeneID" id="28894229"/>
<sequence>MEKNGQFTQDHDIAASDALETSTISSNDRLVLDFRPHRVPSARSTRPMSWYAGRMSAHPGGFLHRRESLKSVWPKKVLTALRKTDKEPAADPQSPPMTPVFKSAFASPTSFSGLETLPAKVLGRICGLLPPAENIALKSTCRLLQAGIGDVGYNQLDFCAKFAVARLFEHDTGPLELDSIDDSGKKTQTKMYLCMLCKTRHAADRFESKSHFASGATKGMLQERAASRFCCLNMPRVIVLDDRKTNITDGPGPIPMLTGCKTWISTREPMCMHCGKLLGSGTGSPLEGHSRRETFDSNKLETLWETDAHSEKEESPVENSCCSCESCGVHMVRIYRRLGPRAEEIKISFQRAADGSLFITETEGARAPINLPVCYR</sequence>
<evidence type="ECO:0000313" key="3">
    <source>
        <dbReference type="Proteomes" id="UP000076632"/>
    </source>
</evidence>
<dbReference type="InParanoid" id="A0A165GU51"/>
<accession>A0A165GU51</accession>
<keyword evidence="3" id="KW-1185">Reference proteome</keyword>
<feature type="compositionally biased region" description="Basic and acidic residues" evidence="1">
    <location>
        <begin position="1"/>
        <end position="14"/>
    </location>
</feature>
<dbReference type="AlphaFoldDB" id="A0A165GU51"/>
<protein>
    <recommendedName>
        <fullName evidence="4">F-box domain-containing protein</fullName>
    </recommendedName>
</protein>
<evidence type="ECO:0000313" key="2">
    <source>
        <dbReference type="EMBL" id="KZF22601.1"/>
    </source>
</evidence>
<feature type="region of interest" description="Disordered" evidence="1">
    <location>
        <begin position="1"/>
        <end position="20"/>
    </location>
</feature>
<proteinExistence type="predicted"/>
<organism evidence="2 3">
    <name type="scientific">Xylona heveae (strain CBS 132557 / TC161)</name>
    <dbReference type="NCBI Taxonomy" id="1328760"/>
    <lineage>
        <taxon>Eukaryota</taxon>
        <taxon>Fungi</taxon>
        <taxon>Dikarya</taxon>
        <taxon>Ascomycota</taxon>
        <taxon>Pezizomycotina</taxon>
        <taxon>Xylonomycetes</taxon>
        <taxon>Xylonales</taxon>
        <taxon>Xylonaceae</taxon>
        <taxon>Xylona</taxon>
    </lineage>
</organism>
<dbReference type="EMBL" id="KV407458">
    <property type="protein sequence ID" value="KZF22601.1"/>
    <property type="molecule type" value="Genomic_DNA"/>
</dbReference>
<reference evidence="2 3" key="1">
    <citation type="journal article" date="2016" name="Fungal Biol.">
        <title>The genome of Xylona heveae provides a window into fungal endophytism.</title>
        <authorList>
            <person name="Gazis R."/>
            <person name="Kuo A."/>
            <person name="Riley R."/>
            <person name="LaButti K."/>
            <person name="Lipzen A."/>
            <person name="Lin J."/>
            <person name="Amirebrahimi M."/>
            <person name="Hesse C.N."/>
            <person name="Spatafora J.W."/>
            <person name="Henrissat B."/>
            <person name="Hainaut M."/>
            <person name="Grigoriev I.V."/>
            <person name="Hibbett D.S."/>
        </authorList>
    </citation>
    <scope>NUCLEOTIDE SEQUENCE [LARGE SCALE GENOMIC DNA]</scope>
    <source>
        <strain evidence="2 3">TC161</strain>
    </source>
</reference>
<evidence type="ECO:0008006" key="4">
    <source>
        <dbReference type="Google" id="ProtNLM"/>
    </source>
</evidence>
<evidence type="ECO:0000256" key="1">
    <source>
        <dbReference type="SAM" id="MobiDB-lite"/>
    </source>
</evidence>
<gene>
    <name evidence="2" type="ORF">L228DRAFT_129527</name>
</gene>